<dbReference type="Pfam" id="PF00188">
    <property type="entry name" value="CAP"/>
    <property type="match status" value="1"/>
</dbReference>
<dbReference type="Pfam" id="PF14504">
    <property type="entry name" value="CAP_assoc_N"/>
    <property type="match status" value="1"/>
</dbReference>
<dbReference type="InterPro" id="IPR029410">
    <property type="entry name" value="CAP_assoc"/>
</dbReference>
<accession>A0ABU6BCL7</accession>
<dbReference type="PANTHER" id="PTHR31157">
    <property type="entry name" value="SCP DOMAIN-CONTAINING PROTEIN"/>
    <property type="match status" value="1"/>
</dbReference>
<gene>
    <name evidence="3" type="ORF">EP10_000272</name>
</gene>
<feature type="domain" description="CAP-associated" evidence="2">
    <location>
        <begin position="50"/>
        <end position="189"/>
    </location>
</feature>
<keyword evidence="4" id="KW-1185">Reference proteome</keyword>
<dbReference type="Gene3D" id="3.40.33.10">
    <property type="entry name" value="CAP"/>
    <property type="match status" value="1"/>
</dbReference>
<organism evidence="3 4">
    <name type="scientific">Geobacillus icigianus</name>
    <dbReference type="NCBI Taxonomy" id="1430331"/>
    <lineage>
        <taxon>Bacteria</taxon>
        <taxon>Bacillati</taxon>
        <taxon>Bacillota</taxon>
        <taxon>Bacilli</taxon>
        <taxon>Bacillales</taxon>
        <taxon>Anoxybacillaceae</taxon>
        <taxon>Geobacillus</taxon>
    </lineage>
</organism>
<evidence type="ECO:0000313" key="3">
    <source>
        <dbReference type="EMBL" id="MEB3749433.1"/>
    </source>
</evidence>
<feature type="domain" description="SCP" evidence="1">
    <location>
        <begin position="223"/>
        <end position="332"/>
    </location>
</feature>
<dbReference type="InterPro" id="IPR014044">
    <property type="entry name" value="CAP_dom"/>
</dbReference>
<name>A0ABU6BCL7_9BACL</name>
<dbReference type="RefSeq" id="WP_033022161.1">
    <property type="nucleotide sequence ID" value="NZ_JPYA02000001.1"/>
</dbReference>
<evidence type="ECO:0000259" key="2">
    <source>
        <dbReference type="Pfam" id="PF14504"/>
    </source>
</evidence>
<dbReference type="InterPro" id="IPR035940">
    <property type="entry name" value="CAP_sf"/>
</dbReference>
<evidence type="ECO:0000259" key="1">
    <source>
        <dbReference type="Pfam" id="PF00188"/>
    </source>
</evidence>
<dbReference type="PANTHER" id="PTHR31157:SF26">
    <property type="entry name" value="SCP-LIKE EXTRACELLULAR PROTEIN"/>
    <property type="match status" value="1"/>
</dbReference>
<evidence type="ECO:0008006" key="5">
    <source>
        <dbReference type="Google" id="ProtNLM"/>
    </source>
</evidence>
<dbReference type="SUPFAM" id="SSF55797">
    <property type="entry name" value="PR-1-like"/>
    <property type="match status" value="1"/>
</dbReference>
<dbReference type="Proteomes" id="UP000029267">
    <property type="component" value="Unassembled WGS sequence"/>
</dbReference>
<evidence type="ECO:0000313" key="4">
    <source>
        <dbReference type="Proteomes" id="UP000029267"/>
    </source>
</evidence>
<protein>
    <recommendedName>
        <fullName evidence="5">CAP domain-containing protein</fullName>
    </recommendedName>
</protein>
<proteinExistence type="predicted"/>
<reference evidence="3 4" key="1">
    <citation type="journal article" date="2014" name="Genome Announc.">
        <title>Draft Genome Sequence of Geobacillus icigianus Strain G1w1T Isolated from Hot Springs in the Valley of Geysers, Kamchatka (Russian Federation).</title>
        <authorList>
            <person name="Bryanskaya A.V."/>
            <person name="Rozanov A.S."/>
            <person name="Logacheva M.D."/>
            <person name="Kotenko A.V."/>
            <person name="Peltek S.E."/>
        </authorList>
    </citation>
    <scope>NUCLEOTIDE SEQUENCE [LARGE SCALE GENOMIC DNA]</scope>
    <source>
        <strain evidence="3 4">G1w1</strain>
    </source>
</reference>
<dbReference type="EMBL" id="JPYA02000001">
    <property type="protein sequence ID" value="MEB3749433.1"/>
    <property type="molecule type" value="Genomic_DNA"/>
</dbReference>
<sequence length="335" mass="38247">MKWMFLFLLLFIGLYFFTPSPPPPSPPGQPEINGHMLKEPKATAGLVTLIGQPVQAVNQQLGRPDRVDPSAYGYEWWVYRRHLDSYVQVGVARGKVVTILAGGERVNVEPFAVGQRLQTIFQTMPVLSNIKIQLPSGTYRFELSEQDYSTRPVVKVGAVYAQLYVDRFTDQVAAVRLMDAETFVKLRPYELVYRGHLPDVPTLSEEQQRMVDAGNAKQIFDWTNLFRRRHQLSVLAWDDDAAAAAAKHSRDMHDHQFFSHKSPRYGDLSERLQALHIPFRVAGENIAAHQVDGVEVAIGWLNSEKHREIMMNREFTHLGVGVYGDYYTQNFFTPR</sequence>
<comment type="caution">
    <text evidence="3">The sequence shown here is derived from an EMBL/GenBank/DDBJ whole genome shotgun (WGS) entry which is preliminary data.</text>
</comment>
<dbReference type="CDD" id="cd05379">
    <property type="entry name" value="CAP_bacterial"/>
    <property type="match status" value="1"/>
</dbReference>